<dbReference type="SMART" id="SM00710">
    <property type="entry name" value="PbH1"/>
    <property type="match status" value="17"/>
</dbReference>
<dbReference type="NCBIfam" id="TIGR04183">
    <property type="entry name" value="Por_Secre_tail"/>
    <property type="match status" value="1"/>
</dbReference>
<reference evidence="1" key="1">
    <citation type="submission" date="2022-03" db="EMBL/GenBank/DDBJ databases">
        <title>Bacterial whole genome sequence for Hymenobacter sp. DH14.</title>
        <authorList>
            <person name="Le V."/>
        </authorList>
    </citation>
    <scope>NUCLEOTIDE SEQUENCE</scope>
    <source>
        <strain evidence="1">DH14</strain>
    </source>
</reference>
<keyword evidence="2" id="KW-1185">Reference proteome</keyword>
<dbReference type="InterPro" id="IPR026444">
    <property type="entry name" value="Secre_tail"/>
</dbReference>
<dbReference type="EMBL" id="JALBGC010000002">
    <property type="protein sequence ID" value="MCI1186996.1"/>
    <property type="molecule type" value="Genomic_DNA"/>
</dbReference>
<dbReference type="InterPro" id="IPR011050">
    <property type="entry name" value="Pectin_lyase_fold/virulence"/>
</dbReference>
<dbReference type="Gene3D" id="2.160.20.10">
    <property type="entry name" value="Single-stranded right-handed beta-helix, Pectin lyase-like"/>
    <property type="match status" value="2"/>
</dbReference>
<proteinExistence type="predicted"/>
<dbReference type="InterPro" id="IPR006626">
    <property type="entry name" value="PbH1"/>
</dbReference>
<dbReference type="SUPFAM" id="SSF51126">
    <property type="entry name" value="Pectin lyase-like"/>
    <property type="match status" value="1"/>
</dbReference>
<comment type="caution">
    <text evidence="1">The sequence shown here is derived from an EMBL/GenBank/DDBJ whole genome shotgun (WGS) entry which is preliminary data.</text>
</comment>
<accession>A0A9X2AEA3</accession>
<protein>
    <submittedName>
        <fullName evidence="1">T9SS type A sorting domain-containing protein</fullName>
    </submittedName>
</protein>
<gene>
    <name evidence="1" type="ORF">MON38_06160</name>
</gene>
<name>A0A9X2AEA3_9BACT</name>
<dbReference type="Proteomes" id="UP001139193">
    <property type="component" value="Unassembled WGS sequence"/>
</dbReference>
<dbReference type="RefSeq" id="WP_241935278.1">
    <property type="nucleotide sequence ID" value="NZ_JALBGC010000002.1"/>
</dbReference>
<dbReference type="InterPro" id="IPR012334">
    <property type="entry name" value="Pectin_lyas_fold"/>
</dbReference>
<organism evidence="1 2">
    <name type="scientific">Hymenobacter cyanobacteriorum</name>
    <dbReference type="NCBI Taxonomy" id="2926463"/>
    <lineage>
        <taxon>Bacteria</taxon>
        <taxon>Pseudomonadati</taxon>
        <taxon>Bacteroidota</taxon>
        <taxon>Cytophagia</taxon>
        <taxon>Cytophagales</taxon>
        <taxon>Hymenobacteraceae</taxon>
        <taxon>Hymenobacter</taxon>
    </lineage>
</organism>
<sequence length="1360" mass="135586">MPDFDSVSSLRANQDNTRRRGLLTAALLALATTAGWAQTLSGTYYVGTTTSPDPARTYADLPAAMTALGNGVTANNSVTFQLLDATYNLGATSLVVPAPTLSAGQGVSIVPAAGVSSVISGSSTTALIDLNGTDYLTISGYDGSTSARTLTLRNTAAGPAVLLRNDATYNTLRNLTIESANTGTSSGTVFFSGTTGTTGNDFNTIASCDVRPANNSTTLLPANGIYSSGAAGATNSDNTVRSCAIYNFTAAGLNVTTNSGDNWLIGGTMAADGNSVYETVSRSGDLRFVRLSSGNNHVISNNQLYYASGTLSAAFYGVVLVGGAGHTVSNNAIGGSQAGAGGAAFTIGAGTSYEYPIYLDLSTTAGAAATSVQGNVIRNFASAATGIMYGIHARNGTAGIVTMQSNTIGGTGSGQGISHAGNFYGIDLGNAVGATVQGNTVAGITTTVANGTTGALTGTLAGVNVSSSSACTISGNTFSSLSGAITNTIASTTVSTANASPVAGVYVNGSGAATVSGNTMTALTSNSTFATGGTASNIPLAGVWLSGGGNLSVANNTIGTLSAPGGGAPVFGIYVSGSSGGTISGNQLSGLSSNLATAAQLVGINSTGSGVVVISGNTLNNLSQSGLTNNLYGIQANTVTGSNVTGNTVTNLTYSGTSTGKTIYGISAGGSNTISNNTVSNVRITVGGNNNLRGMFVGYSDNATPTVTGNTVTTVQSAATGSFNTHGIFVASTGTTGILGITTISGNSISDVGTTSTATSNTAVVSGLLCGAAASGSVTERNRVWNIYGSSAGTGANADQVRGLAVQGTYSGTFANNQVSLAPGVATQLSFGIQDLSSGGSNSYYYNSVYLAPAGAAAATSYGFWRSATATPATVQLRNNLLFNGRTAASGTAAYAIGTASTTGWSATASDYNLLISPSATAVGNWGGVALSFAGWKAAQPAGSGGDASSLSTTSATVAAANLFTDLVTGNLDINPANPEAWYANGTGVQVAGQTGDFGSATTGRSTTVAAGGTDIGSDEFTPTSTPPALTASAAPALGGTQTFSLGGRTLASLTYGSTGTVPSLVTARYYSGTNPPAPYVANARFANAYFVFTDANGDGNGYTYQATLGYDPALLGTIASETAQRISQRVADNSGYQTFSNTTVDQTARTASSPGPFTRLGLLTTSDAAAPLPVTLSSFAAVRRGADVELDWVTASERNSAGYEVQVSADGQAFRKLAFVASGLANSNSPQFYQYFDTEAGKTGVRYYRLRQLDLDGSASFSPVQAVSFGTNAAAPKLSAFPSPFTAGLTVDVAGPALGGTAPLTISDALGRVVYSESVTLAAGTTRLELTRLAALPAGVYLLRVALPGQVQQLKIVKN</sequence>
<evidence type="ECO:0000313" key="1">
    <source>
        <dbReference type="EMBL" id="MCI1186996.1"/>
    </source>
</evidence>
<evidence type="ECO:0000313" key="2">
    <source>
        <dbReference type="Proteomes" id="UP001139193"/>
    </source>
</evidence>